<dbReference type="EMBL" id="JAQYXP010000009">
    <property type="protein sequence ID" value="MEN3238934.1"/>
    <property type="molecule type" value="Genomic_DNA"/>
</dbReference>
<evidence type="ECO:0000256" key="1">
    <source>
        <dbReference type="SAM" id="MobiDB-lite"/>
    </source>
</evidence>
<evidence type="ECO:0000313" key="3">
    <source>
        <dbReference type="Proteomes" id="UP001407347"/>
    </source>
</evidence>
<reference evidence="2 3" key="1">
    <citation type="journal article" date="2023" name="PLoS ONE">
        <title>Complete genome assembly of Hawai'i environmental nontuberculous mycobacteria reveals unexpected co-isolation with methylobacteria.</title>
        <authorList>
            <person name="Hendrix J."/>
            <person name="Epperson L.E."/>
            <person name="Tong E.I."/>
            <person name="Chan Y.L."/>
            <person name="Hasan N.A."/>
            <person name="Dawrs S.N."/>
            <person name="Norton G.J."/>
            <person name="Virdi R."/>
            <person name="Crooks J.L."/>
            <person name="Chan E.D."/>
            <person name="Honda J.R."/>
            <person name="Strong M."/>
        </authorList>
    </citation>
    <scope>NUCLEOTIDE SEQUENCE [LARGE SCALE GENOMIC DNA]</scope>
    <source>
        <strain evidence="2 3">NJH_HI04-1</strain>
    </source>
</reference>
<keyword evidence="3" id="KW-1185">Reference proteome</keyword>
<proteinExistence type="predicted"/>
<feature type="compositionally biased region" description="Low complexity" evidence="1">
    <location>
        <begin position="69"/>
        <end position="79"/>
    </location>
</feature>
<accession>A0ABV0A6P6</accession>
<name>A0ABV0A6P6_9HYPH</name>
<feature type="region of interest" description="Disordered" evidence="1">
    <location>
        <begin position="69"/>
        <end position="104"/>
    </location>
</feature>
<sequence length="125" mass="13010">MDTPDLLSRLHDALRAAQRIRLPGPGCTASAAVESVDEVKGMLRGLIRDLGGPEPARHAPRHVATAAAFPAGDRAGARPTVQHRRRVRRGGPDSLSRAEPASSATVAARAAAEALFAPPRRAAAS</sequence>
<dbReference type="Proteomes" id="UP001407347">
    <property type="component" value="Unassembled WGS sequence"/>
</dbReference>
<organism evidence="2 3">
    <name type="scientific">Methylobacterium ajmalii</name>
    <dbReference type="NCBI Taxonomy" id="2738439"/>
    <lineage>
        <taxon>Bacteria</taxon>
        <taxon>Pseudomonadati</taxon>
        <taxon>Pseudomonadota</taxon>
        <taxon>Alphaproteobacteria</taxon>
        <taxon>Hyphomicrobiales</taxon>
        <taxon>Methylobacteriaceae</taxon>
        <taxon>Methylobacterium</taxon>
    </lineage>
</organism>
<comment type="caution">
    <text evidence="2">The sequence shown here is derived from an EMBL/GenBank/DDBJ whole genome shotgun (WGS) entry which is preliminary data.</text>
</comment>
<evidence type="ECO:0000313" key="2">
    <source>
        <dbReference type="EMBL" id="MEN3238934.1"/>
    </source>
</evidence>
<dbReference type="RefSeq" id="WP_346013882.1">
    <property type="nucleotide sequence ID" value="NZ_JAQYXP010000009.1"/>
</dbReference>
<protein>
    <submittedName>
        <fullName evidence="2">Uncharacterized protein</fullName>
    </submittedName>
</protein>
<gene>
    <name evidence="2" type="ORF">PUR29_36475</name>
</gene>